<evidence type="ECO:0000313" key="6">
    <source>
        <dbReference type="EMBL" id="CAD8125717.1"/>
    </source>
</evidence>
<dbReference type="PANTHER" id="PTHR45686:SF4">
    <property type="entry name" value="ADP-RIBOSYLATION FACTOR GTPASE ACTIVATING PROTEIN 3, ISOFORM H"/>
    <property type="match status" value="1"/>
</dbReference>
<dbReference type="SMART" id="SM00105">
    <property type="entry name" value="ArfGap"/>
    <property type="match status" value="1"/>
</dbReference>
<feature type="region of interest" description="Disordered" evidence="4">
    <location>
        <begin position="147"/>
        <end position="184"/>
    </location>
</feature>
<dbReference type="GO" id="GO:0008270">
    <property type="term" value="F:zinc ion binding"/>
    <property type="evidence" value="ECO:0007669"/>
    <property type="project" value="UniProtKB-KW"/>
</dbReference>
<gene>
    <name evidence="6" type="ORF">PSON_ATCC_30995.1.T1610102</name>
</gene>
<dbReference type="Pfam" id="PF01412">
    <property type="entry name" value="ArfGap"/>
    <property type="match status" value="1"/>
</dbReference>
<sequence length="287" mass="33217">MINSLITTQAFQKMQQDSVLNRECFECGSPNPTWVSLPNSVFLCLPCSGIHRSLGVHVSFVRSTNLDSWSDKQLKMIMMGGNDKLKEYFTSIGVYADPSKQHDISWKYRTKGASYYRECIKAKTEEREAPQPIPIEEALQEDPQLAKSNSNPLLQKGEQQQQQQQQQQQYQPMQMKPEEDDPLDKMKSFFTVGFQKTTEAAKEAKKKIEDKYNDEEFQQKLTQFKTDFSQKTNQIAEKTKIAAEKGYETVKDGTLSAWKFLKDKFNDIQKKDPQPEQFEIVEQPKNE</sequence>
<comment type="caution">
    <text evidence="6">The sequence shown here is derived from an EMBL/GenBank/DDBJ whole genome shotgun (WGS) entry which is preliminary data.</text>
</comment>
<reference evidence="6" key="1">
    <citation type="submission" date="2021-01" db="EMBL/GenBank/DDBJ databases">
        <authorList>
            <consortium name="Genoscope - CEA"/>
            <person name="William W."/>
        </authorList>
    </citation>
    <scope>NUCLEOTIDE SEQUENCE</scope>
</reference>
<feature type="compositionally biased region" description="Low complexity" evidence="4">
    <location>
        <begin position="159"/>
        <end position="171"/>
    </location>
</feature>
<evidence type="ECO:0000313" key="7">
    <source>
        <dbReference type="Proteomes" id="UP000692954"/>
    </source>
</evidence>
<dbReference type="AlphaFoldDB" id="A0A8S1RDE3"/>
<dbReference type="Proteomes" id="UP000692954">
    <property type="component" value="Unassembled WGS sequence"/>
</dbReference>
<name>A0A8S1RDE3_9CILI</name>
<evidence type="ECO:0000256" key="1">
    <source>
        <dbReference type="ARBA" id="ARBA00022723"/>
    </source>
</evidence>
<dbReference type="PANTHER" id="PTHR45686">
    <property type="entry name" value="ADP-RIBOSYLATION FACTOR GTPASE ACTIVATING PROTEIN 3, ISOFORM H-RELATED"/>
    <property type="match status" value="1"/>
</dbReference>
<protein>
    <recommendedName>
        <fullName evidence="5">Arf-GAP domain-containing protein</fullName>
    </recommendedName>
</protein>
<proteinExistence type="predicted"/>
<dbReference type="GO" id="GO:0048205">
    <property type="term" value="P:COPI coating of Golgi vesicle"/>
    <property type="evidence" value="ECO:0007669"/>
    <property type="project" value="TreeGrafter"/>
</dbReference>
<keyword evidence="1" id="KW-0479">Metal-binding</keyword>
<evidence type="ECO:0000259" key="5">
    <source>
        <dbReference type="PROSITE" id="PS50115"/>
    </source>
</evidence>
<keyword evidence="7" id="KW-1185">Reference proteome</keyword>
<accession>A0A8S1RDE3</accession>
<dbReference type="GO" id="GO:0005096">
    <property type="term" value="F:GTPase activator activity"/>
    <property type="evidence" value="ECO:0007669"/>
    <property type="project" value="InterPro"/>
</dbReference>
<evidence type="ECO:0000256" key="2">
    <source>
        <dbReference type="ARBA" id="ARBA00022833"/>
    </source>
</evidence>
<dbReference type="InterPro" id="IPR001164">
    <property type="entry name" value="ArfGAP_dom"/>
</dbReference>
<feature type="domain" description="Arf-GAP" evidence="5">
    <location>
        <begin position="8"/>
        <end position="91"/>
    </location>
</feature>
<dbReference type="CDD" id="cd08830">
    <property type="entry name" value="ArfGap_ArfGap1"/>
    <property type="match status" value="1"/>
</dbReference>
<dbReference type="EMBL" id="CAJJDN010000161">
    <property type="protein sequence ID" value="CAD8125717.1"/>
    <property type="molecule type" value="Genomic_DNA"/>
</dbReference>
<keyword evidence="2" id="KW-0862">Zinc</keyword>
<evidence type="ECO:0000256" key="3">
    <source>
        <dbReference type="PROSITE-ProRule" id="PRU00288"/>
    </source>
</evidence>
<evidence type="ECO:0000256" key="4">
    <source>
        <dbReference type="SAM" id="MobiDB-lite"/>
    </source>
</evidence>
<organism evidence="6 7">
    <name type="scientific">Paramecium sonneborni</name>
    <dbReference type="NCBI Taxonomy" id="65129"/>
    <lineage>
        <taxon>Eukaryota</taxon>
        <taxon>Sar</taxon>
        <taxon>Alveolata</taxon>
        <taxon>Ciliophora</taxon>
        <taxon>Intramacronucleata</taxon>
        <taxon>Oligohymenophorea</taxon>
        <taxon>Peniculida</taxon>
        <taxon>Parameciidae</taxon>
        <taxon>Paramecium</taxon>
    </lineage>
</organism>
<dbReference type="OrthoDB" id="983479at2759"/>
<dbReference type="GO" id="GO:0000139">
    <property type="term" value="C:Golgi membrane"/>
    <property type="evidence" value="ECO:0007669"/>
    <property type="project" value="GOC"/>
</dbReference>
<keyword evidence="3" id="KW-0863">Zinc-finger</keyword>
<dbReference type="PROSITE" id="PS50115">
    <property type="entry name" value="ARFGAP"/>
    <property type="match status" value="1"/>
</dbReference>